<dbReference type="KEGG" id="lsm:121115349"/>
<protein>
    <submittedName>
        <fullName evidence="6">Uncharacterized protein</fullName>
    </submittedName>
</protein>
<name>A0A0K2UXT2_LEPSM</name>
<dbReference type="SMART" id="SM00233">
    <property type="entry name" value="PH"/>
    <property type="match status" value="1"/>
</dbReference>
<dbReference type="GO" id="GO:0005085">
    <property type="term" value="F:guanyl-nucleotide exchange factor activity"/>
    <property type="evidence" value="ECO:0007669"/>
    <property type="project" value="UniProtKB-KW"/>
</dbReference>
<feature type="region of interest" description="Disordered" evidence="3">
    <location>
        <begin position="15"/>
        <end position="38"/>
    </location>
</feature>
<feature type="compositionally biased region" description="Low complexity" evidence="3">
    <location>
        <begin position="20"/>
        <end position="38"/>
    </location>
</feature>
<dbReference type="GO" id="GO:0007265">
    <property type="term" value="P:Ras protein signal transduction"/>
    <property type="evidence" value="ECO:0007669"/>
    <property type="project" value="TreeGrafter"/>
</dbReference>
<keyword evidence="1 2" id="KW-0344">Guanine-nucleotide releasing factor</keyword>
<feature type="domain" description="Ras-GEF" evidence="5">
    <location>
        <begin position="81"/>
        <end position="320"/>
    </location>
</feature>
<evidence type="ECO:0000256" key="1">
    <source>
        <dbReference type="ARBA" id="ARBA00022658"/>
    </source>
</evidence>
<dbReference type="Gene3D" id="2.30.29.30">
    <property type="entry name" value="Pleckstrin-homology domain (PH domain)/Phosphotyrosine-binding domain (PTB)"/>
    <property type="match status" value="1"/>
</dbReference>
<evidence type="ECO:0000256" key="2">
    <source>
        <dbReference type="PROSITE-ProRule" id="PRU00168"/>
    </source>
</evidence>
<dbReference type="InterPro" id="IPR001849">
    <property type="entry name" value="PH_domain"/>
</dbReference>
<dbReference type="SUPFAM" id="SSF48366">
    <property type="entry name" value="Ras GEF"/>
    <property type="match status" value="1"/>
</dbReference>
<sequence length="592" mass="67074">MTALNSPSLVLNRDRAPRYSSFPRHSSSNESESRSKSLCSRLTAPNLQTLEASAEATSYSYNTGPRIKGGTLRPVDPLKIPPEALASQLTLLDAPVFNAIAPEELSSCSWTKKNKHSVAPNVVAFTLRFNHVSFWTVQEILRYETPKTRAEVLSHFIRLAKKLHELNNLHSEFAVLSALQSAPIYRLNKTWNCLTRRDKTSFDKLVDLFSERDNFSKLRDHMNTTALRHRDCIPYLGLYLTDLVYVDMAHPHSGGIEPPQRQLKMNNILRIVSELQQSSYSHLQCIPFVQQYLKSIRYIDELQKFIEDDHYKLSLKLEPNVSPAASSSSSKESVRTDPNLMAELNLSPAKGSFRNSRPFVPGHRKSRSDGGSIFLACGGSSRSGLSDESWKRTSDEKIRNLLDDSLVEDPSPCWLKRNDDFSASNSNLHILTSEKLCLTDVKESNSINGDEDSTLVEAGTKCTLQGIIKRKTLIKEGRRPTMPVWQKYWIQLWGSSLVFYSLKKMSKGLDRRDFRTDPCKYQSIAGWIVMVSADPHDCPASFQLSDPFRKNVYRFRAPNPEIAQSWCKVLHDGSRRNRNDTSSPPANLISFE</sequence>
<dbReference type="Pfam" id="PF00617">
    <property type="entry name" value="RasGEF"/>
    <property type="match status" value="1"/>
</dbReference>
<dbReference type="PANTHER" id="PTHR23113:SF368">
    <property type="entry name" value="CELL DIVISION CONTROL PROTEIN 25"/>
    <property type="match status" value="1"/>
</dbReference>
<dbReference type="InterPro" id="IPR008937">
    <property type="entry name" value="Ras-like_GEF"/>
</dbReference>
<dbReference type="EMBL" id="HACA01025160">
    <property type="protein sequence ID" value="CDW42521.1"/>
    <property type="molecule type" value="Transcribed_RNA"/>
</dbReference>
<feature type="region of interest" description="Disordered" evidence="3">
    <location>
        <begin position="345"/>
        <end position="372"/>
    </location>
</feature>
<dbReference type="Gene3D" id="1.10.840.10">
    <property type="entry name" value="Ras guanine-nucleotide exchange factors catalytic domain"/>
    <property type="match status" value="1"/>
</dbReference>
<accession>A0A0K2UXT2</accession>
<evidence type="ECO:0000259" key="5">
    <source>
        <dbReference type="PROSITE" id="PS50009"/>
    </source>
</evidence>
<dbReference type="InterPro" id="IPR036964">
    <property type="entry name" value="RASGEF_cat_dom_sf"/>
</dbReference>
<dbReference type="SUPFAM" id="SSF50729">
    <property type="entry name" value="PH domain-like"/>
    <property type="match status" value="1"/>
</dbReference>
<proteinExistence type="predicted"/>
<dbReference type="GO" id="GO:0005886">
    <property type="term" value="C:plasma membrane"/>
    <property type="evidence" value="ECO:0007669"/>
    <property type="project" value="TreeGrafter"/>
</dbReference>
<dbReference type="AlphaFoldDB" id="A0A0K2UXT2"/>
<dbReference type="PROSITE" id="PS50003">
    <property type="entry name" value="PH_DOMAIN"/>
    <property type="match status" value="1"/>
</dbReference>
<dbReference type="SMART" id="SM00147">
    <property type="entry name" value="RasGEF"/>
    <property type="match status" value="1"/>
</dbReference>
<dbReference type="CDD" id="cd00155">
    <property type="entry name" value="RasGEF"/>
    <property type="match status" value="1"/>
</dbReference>
<dbReference type="OrthoDB" id="10254377at2759"/>
<dbReference type="GeneID" id="121115349"/>
<evidence type="ECO:0000259" key="4">
    <source>
        <dbReference type="PROSITE" id="PS50003"/>
    </source>
</evidence>
<dbReference type="PANTHER" id="PTHR23113">
    <property type="entry name" value="GUANINE NUCLEOTIDE EXCHANGE FACTOR"/>
    <property type="match status" value="1"/>
</dbReference>
<dbReference type="InterPro" id="IPR023578">
    <property type="entry name" value="Ras_GEF_dom_sf"/>
</dbReference>
<dbReference type="InterPro" id="IPR011993">
    <property type="entry name" value="PH-like_dom_sf"/>
</dbReference>
<dbReference type="PROSITE" id="PS50009">
    <property type="entry name" value="RASGEF_CAT"/>
    <property type="match status" value="1"/>
</dbReference>
<organism evidence="6">
    <name type="scientific">Lepeophtheirus salmonis</name>
    <name type="common">Salmon louse</name>
    <name type="synonym">Caligus salmonis</name>
    <dbReference type="NCBI Taxonomy" id="72036"/>
    <lineage>
        <taxon>Eukaryota</taxon>
        <taxon>Metazoa</taxon>
        <taxon>Ecdysozoa</taxon>
        <taxon>Arthropoda</taxon>
        <taxon>Crustacea</taxon>
        <taxon>Multicrustacea</taxon>
        <taxon>Hexanauplia</taxon>
        <taxon>Copepoda</taxon>
        <taxon>Siphonostomatoida</taxon>
        <taxon>Caligidae</taxon>
        <taxon>Lepeophtheirus</taxon>
    </lineage>
</organism>
<evidence type="ECO:0000313" key="6">
    <source>
        <dbReference type="EMBL" id="CDW42521.1"/>
    </source>
</evidence>
<dbReference type="InterPro" id="IPR001895">
    <property type="entry name" value="RASGEF_cat_dom"/>
</dbReference>
<reference evidence="6" key="1">
    <citation type="submission" date="2014-05" db="EMBL/GenBank/DDBJ databases">
        <authorList>
            <person name="Chronopoulou M."/>
        </authorList>
    </citation>
    <scope>NUCLEOTIDE SEQUENCE</scope>
    <source>
        <tissue evidence="6">Whole organism</tissue>
    </source>
</reference>
<feature type="domain" description="PH" evidence="4">
    <location>
        <begin position="466"/>
        <end position="575"/>
    </location>
</feature>
<evidence type="ECO:0000256" key="3">
    <source>
        <dbReference type="SAM" id="MobiDB-lite"/>
    </source>
</evidence>
<dbReference type="RefSeq" id="XP_040565510.1">
    <property type="nucleotide sequence ID" value="XM_040709576.2"/>
</dbReference>
<dbReference type="Pfam" id="PF00169">
    <property type="entry name" value="PH"/>
    <property type="match status" value="1"/>
</dbReference>